<evidence type="ECO:0000256" key="2">
    <source>
        <dbReference type="ARBA" id="ARBA00023163"/>
    </source>
</evidence>
<accession>A0A4P7CWY4</accession>
<dbReference type="EMBL" id="CP038149">
    <property type="protein sequence ID" value="QBR00726.1"/>
    <property type="molecule type" value="Genomic_DNA"/>
</dbReference>
<evidence type="ECO:0000256" key="1">
    <source>
        <dbReference type="ARBA" id="ARBA00023015"/>
    </source>
</evidence>
<dbReference type="Proteomes" id="UP000295727">
    <property type="component" value="Chromosome 2"/>
</dbReference>
<evidence type="ECO:0000313" key="5">
    <source>
        <dbReference type="Proteomes" id="UP000295727"/>
    </source>
</evidence>
<evidence type="ECO:0000259" key="3">
    <source>
        <dbReference type="Pfam" id="PF16925"/>
    </source>
</evidence>
<dbReference type="InterPro" id="IPR011075">
    <property type="entry name" value="TetR_C"/>
</dbReference>
<dbReference type="RefSeq" id="WP_134754647.1">
    <property type="nucleotide sequence ID" value="NZ_CP038149.1"/>
</dbReference>
<sequence length="85" mass="9483">MDRVRERLRNAAHDGHEMLERGLRNAIDKGQLSQDLDTARAADVVHAFPSARGHDPSDLANASAALPTRFIKRRRYQNVHSVSAP</sequence>
<feature type="domain" description="Tetracyclin repressor-like C-terminal" evidence="3">
    <location>
        <begin position="2"/>
        <end position="48"/>
    </location>
</feature>
<keyword evidence="2" id="KW-0804">Transcription</keyword>
<gene>
    <name evidence="4" type="ORF">E1956_20090</name>
</gene>
<proteinExistence type="predicted"/>
<reference evidence="4 5" key="1">
    <citation type="submission" date="2019-03" db="EMBL/GenBank/DDBJ databases">
        <title>Paraburkholderia sp. 7MH5, isolated from subtropical forest soil.</title>
        <authorList>
            <person name="Gao Z.-H."/>
            <person name="Qiu L.-H."/>
        </authorList>
    </citation>
    <scope>NUCLEOTIDE SEQUENCE [LARGE SCALE GENOMIC DNA]</scope>
    <source>
        <strain evidence="4 5">7MH5</strain>
    </source>
</reference>
<dbReference type="SUPFAM" id="SSF48498">
    <property type="entry name" value="Tetracyclin repressor-like, C-terminal domain"/>
    <property type="match status" value="1"/>
</dbReference>
<dbReference type="Gene3D" id="1.10.357.10">
    <property type="entry name" value="Tetracycline Repressor, domain 2"/>
    <property type="match status" value="1"/>
</dbReference>
<dbReference type="AlphaFoldDB" id="A0A4P7CWY4"/>
<dbReference type="InterPro" id="IPR036271">
    <property type="entry name" value="Tet_transcr_reg_TetR-rel_C_sf"/>
</dbReference>
<name>A0A4P7CWY4_9BURK</name>
<keyword evidence="1" id="KW-0805">Transcription regulation</keyword>
<dbReference type="KEGG" id="ppai:E1956_20090"/>
<evidence type="ECO:0000313" key="4">
    <source>
        <dbReference type="EMBL" id="QBR00726.1"/>
    </source>
</evidence>
<keyword evidence="5" id="KW-1185">Reference proteome</keyword>
<organism evidence="4 5">
    <name type="scientific">Paraburkholderia pallida</name>
    <dbReference type="NCBI Taxonomy" id="2547399"/>
    <lineage>
        <taxon>Bacteria</taxon>
        <taxon>Pseudomonadati</taxon>
        <taxon>Pseudomonadota</taxon>
        <taxon>Betaproteobacteria</taxon>
        <taxon>Burkholderiales</taxon>
        <taxon>Burkholderiaceae</taxon>
        <taxon>Paraburkholderia</taxon>
    </lineage>
</organism>
<protein>
    <recommendedName>
        <fullName evidence="3">Tetracyclin repressor-like C-terminal domain-containing protein</fullName>
    </recommendedName>
</protein>
<dbReference type="Pfam" id="PF16925">
    <property type="entry name" value="TetR_C_13"/>
    <property type="match status" value="1"/>
</dbReference>